<organism evidence="1 2">
    <name type="scientific">Lentzea sokolovensis</name>
    <dbReference type="NCBI Taxonomy" id="3095429"/>
    <lineage>
        <taxon>Bacteria</taxon>
        <taxon>Bacillati</taxon>
        <taxon>Actinomycetota</taxon>
        <taxon>Actinomycetes</taxon>
        <taxon>Pseudonocardiales</taxon>
        <taxon>Pseudonocardiaceae</taxon>
        <taxon>Lentzea</taxon>
    </lineage>
</organism>
<comment type="caution">
    <text evidence="1">The sequence shown here is derived from an EMBL/GenBank/DDBJ whole genome shotgun (WGS) entry which is preliminary data.</text>
</comment>
<name>A0ABU4UV64_9PSEU</name>
<dbReference type="RefSeq" id="WP_319975443.1">
    <property type="nucleotide sequence ID" value="NZ_JAXAVU010000007.1"/>
</dbReference>
<dbReference type="Proteomes" id="UP001285352">
    <property type="component" value="Unassembled WGS sequence"/>
</dbReference>
<dbReference type="EMBL" id="JAXAVU010000007">
    <property type="protein sequence ID" value="MDX8143160.1"/>
    <property type="molecule type" value="Genomic_DNA"/>
</dbReference>
<proteinExistence type="predicted"/>
<keyword evidence="2" id="KW-1185">Reference proteome</keyword>
<accession>A0ABU4UV64</accession>
<gene>
    <name evidence="1" type="ORF">SK854_13615</name>
</gene>
<reference evidence="1 2" key="1">
    <citation type="submission" date="2023-11" db="EMBL/GenBank/DDBJ databases">
        <title>Lentzea sokolovensis, sp. nov., Lentzea kristufkii, sp. nov., and Lentzea miocenensis, sp. nov., rare actinobacteria from Sokolov Coal Basin, Miocene lacustrine sediment, Czech Republic.</title>
        <authorList>
            <person name="Lara A."/>
            <person name="Kotroba L."/>
            <person name="Nouioui I."/>
            <person name="Neumann-Schaal M."/>
            <person name="Mast Y."/>
            <person name="Chronakova A."/>
        </authorList>
    </citation>
    <scope>NUCLEOTIDE SEQUENCE [LARGE SCALE GENOMIC DNA]</scope>
    <source>
        <strain evidence="1 2">BCCO 10_0061</strain>
    </source>
</reference>
<protein>
    <submittedName>
        <fullName evidence="1">Uncharacterized protein</fullName>
    </submittedName>
</protein>
<sequence>MEREHPCELCDDTGVMTWLQPVPNADGTLTMKQMNHPCVNGCSGWFKLPVRETSNVVDPSAGDAAALGNVARANLHHRTDWLRPALPQQDRGLTPPG</sequence>
<evidence type="ECO:0000313" key="2">
    <source>
        <dbReference type="Proteomes" id="UP001285352"/>
    </source>
</evidence>
<evidence type="ECO:0000313" key="1">
    <source>
        <dbReference type="EMBL" id="MDX8143160.1"/>
    </source>
</evidence>